<gene>
    <name evidence="2" type="ORF">Dthio_PD3214</name>
</gene>
<keyword evidence="3" id="KW-1185">Reference proteome</keyword>
<feature type="domain" description="Glutaredoxin" evidence="1">
    <location>
        <begin position="5"/>
        <end position="68"/>
    </location>
</feature>
<protein>
    <submittedName>
        <fullName evidence="2">Glutaredoxin</fullName>
    </submittedName>
</protein>
<reference evidence="2" key="1">
    <citation type="submission" date="2010-05" db="EMBL/GenBank/DDBJ databases">
        <title>The draft genome of Desulfonatronospira thiodismutans ASO3-1.</title>
        <authorList>
            <consortium name="US DOE Joint Genome Institute (JGI-PGF)"/>
            <person name="Lucas S."/>
            <person name="Copeland A."/>
            <person name="Lapidus A."/>
            <person name="Cheng J.-F."/>
            <person name="Bruce D."/>
            <person name="Goodwin L."/>
            <person name="Pitluck S."/>
            <person name="Chertkov O."/>
            <person name="Brettin T."/>
            <person name="Detter J.C."/>
            <person name="Han C."/>
            <person name="Land M.L."/>
            <person name="Hauser L."/>
            <person name="Kyrpides N."/>
            <person name="Mikhailova N."/>
            <person name="Muyzer G."/>
            <person name="Woyke T."/>
        </authorList>
    </citation>
    <scope>NUCLEOTIDE SEQUENCE [LARGE SCALE GENOMIC DNA]</scope>
    <source>
        <strain evidence="2">ASO3-1</strain>
    </source>
</reference>
<dbReference type="RefSeq" id="WP_008868908.1">
    <property type="nucleotide sequence ID" value="NZ_ACJN02000001.1"/>
</dbReference>
<name>D6SM68_9BACT</name>
<dbReference type="eggNOG" id="COG0695">
    <property type="taxonomic scope" value="Bacteria"/>
</dbReference>
<proteinExistence type="predicted"/>
<evidence type="ECO:0000259" key="1">
    <source>
        <dbReference type="Pfam" id="PF00462"/>
    </source>
</evidence>
<dbReference type="Gene3D" id="3.40.30.10">
    <property type="entry name" value="Glutaredoxin"/>
    <property type="match status" value="1"/>
</dbReference>
<dbReference type="PROSITE" id="PS51354">
    <property type="entry name" value="GLUTAREDOXIN_2"/>
    <property type="match status" value="1"/>
</dbReference>
<dbReference type="EMBL" id="ACJN02000001">
    <property type="protein sequence ID" value="EFI35779.1"/>
    <property type="molecule type" value="Genomic_DNA"/>
</dbReference>
<dbReference type="PROSITE" id="PS00195">
    <property type="entry name" value="GLUTAREDOXIN_1"/>
    <property type="match status" value="1"/>
</dbReference>
<dbReference type="Pfam" id="PF00462">
    <property type="entry name" value="Glutaredoxin"/>
    <property type="match status" value="1"/>
</dbReference>
<dbReference type="CDD" id="cd02976">
    <property type="entry name" value="NrdH"/>
    <property type="match status" value="1"/>
</dbReference>
<dbReference type="PANTHER" id="PTHR34386:SF1">
    <property type="entry name" value="GLUTAREDOXIN-LIKE PROTEIN NRDH"/>
    <property type="match status" value="1"/>
</dbReference>
<organism evidence="2 3">
    <name type="scientific">Desulfonatronospira thiodismutans ASO3-1</name>
    <dbReference type="NCBI Taxonomy" id="555779"/>
    <lineage>
        <taxon>Bacteria</taxon>
        <taxon>Pseudomonadati</taxon>
        <taxon>Thermodesulfobacteriota</taxon>
        <taxon>Desulfovibrionia</taxon>
        <taxon>Desulfovibrionales</taxon>
        <taxon>Desulfonatronovibrionaceae</taxon>
        <taxon>Desulfonatronospira</taxon>
    </lineage>
</organism>
<dbReference type="SUPFAM" id="SSF52833">
    <property type="entry name" value="Thioredoxin-like"/>
    <property type="match status" value="1"/>
</dbReference>
<dbReference type="AlphaFoldDB" id="D6SM68"/>
<dbReference type="InterPro" id="IPR051548">
    <property type="entry name" value="Grx-like_ET"/>
</dbReference>
<evidence type="ECO:0000313" key="2">
    <source>
        <dbReference type="EMBL" id="EFI35779.1"/>
    </source>
</evidence>
<dbReference type="InterPro" id="IPR011767">
    <property type="entry name" value="GLR_AS"/>
</dbReference>
<dbReference type="InterPro" id="IPR002109">
    <property type="entry name" value="Glutaredoxin"/>
</dbReference>
<dbReference type="GO" id="GO:0009055">
    <property type="term" value="F:electron transfer activity"/>
    <property type="evidence" value="ECO:0007669"/>
    <property type="project" value="TreeGrafter"/>
</dbReference>
<dbReference type="InterPro" id="IPR036249">
    <property type="entry name" value="Thioredoxin-like_sf"/>
</dbReference>
<sequence length="84" mass="9593">MSKKVYVYALSTCVHCKNTKKFLEEEGIEYDHVDVDQLTGDEREKVVNEIKEYNPKLSFPTLVVDGEKVIVGLQKDEIKEACGK</sequence>
<evidence type="ECO:0000313" key="3">
    <source>
        <dbReference type="Proteomes" id="UP000005496"/>
    </source>
</evidence>
<dbReference type="OrthoDB" id="9795531at2"/>
<accession>D6SM68</accession>
<comment type="caution">
    <text evidence="2">The sequence shown here is derived from an EMBL/GenBank/DDBJ whole genome shotgun (WGS) entry which is preliminary data.</text>
</comment>
<dbReference type="PANTHER" id="PTHR34386">
    <property type="entry name" value="GLUTAREDOXIN"/>
    <property type="match status" value="1"/>
</dbReference>
<dbReference type="Proteomes" id="UP000005496">
    <property type="component" value="Unassembled WGS sequence"/>
</dbReference>
<dbReference type="GO" id="GO:0045454">
    <property type="term" value="P:cell redox homeostasis"/>
    <property type="evidence" value="ECO:0007669"/>
    <property type="project" value="TreeGrafter"/>
</dbReference>